<sequence length="289" mass="30811">MADPCSADPRFGKELYALGDPEAATESALASNVANFARTTHPSTAINLIVGRGTNHGKTWWSSESEQDPPSSTDDVPSPIWVPLDKFGGAFTRPNAESHPIPAPLPAPAPHLWMDFNDTSALQLLPEAIFTAVVVDWSTFRYLRPLAPRVSASWARILRPGGSLAFEGGIASIAVVGSTAELQNGVGSLGCEFENPCHATVDSARAQNWIEESRRRTRTENPGTLGAGAGETRPQNSSSCQESDNGDPERASAPEDPHRSSSSIPSSLSRPAPPIKTKSMLSSPYALHY</sequence>
<evidence type="ECO:0000313" key="3">
    <source>
        <dbReference type="Proteomes" id="UP000269721"/>
    </source>
</evidence>
<dbReference type="AlphaFoldDB" id="A0A4P9WPH1"/>
<dbReference type="EMBL" id="KZ994164">
    <property type="protein sequence ID" value="RKO93638.1"/>
    <property type="molecule type" value="Genomic_DNA"/>
</dbReference>
<dbReference type="OrthoDB" id="2163326at2759"/>
<dbReference type="Proteomes" id="UP000269721">
    <property type="component" value="Unassembled WGS sequence"/>
</dbReference>
<name>A0A4P9WPH1_9FUNG</name>
<organism evidence="2 3">
    <name type="scientific">Blyttiomyces helicus</name>
    <dbReference type="NCBI Taxonomy" id="388810"/>
    <lineage>
        <taxon>Eukaryota</taxon>
        <taxon>Fungi</taxon>
        <taxon>Fungi incertae sedis</taxon>
        <taxon>Chytridiomycota</taxon>
        <taxon>Chytridiomycota incertae sedis</taxon>
        <taxon>Chytridiomycetes</taxon>
        <taxon>Chytridiomycetes incertae sedis</taxon>
        <taxon>Blyttiomyces</taxon>
    </lineage>
</organism>
<evidence type="ECO:0000256" key="1">
    <source>
        <dbReference type="SAM" id="MobiDB-lite"/>
    </source>
</evidence>
<protein>
    <submittedName>
        <fullName evidence="2">Uncharacterized protein</fullName>
    </submittedName>
</protein>
<accession>A0A4P9WPH1</accession>
<gene>
    <name evidence="2" type="ORF">BDK51DRAFT_49629</name>
</gene>
<feature type="compositionally biased region" description="Basic and acidic residues" evidence="1">
    <location>
        <begin position="247"/>
        <end position="259"/>
    </location>
</feature>
<proteinExistence type="predicted"/>
<feature type="compositionally biased region" description="Low complexity" evidence="1">
    <location>
        <begin position="260"/>
        <end position="270"/>
    </location>
</feature>
<feature type="region of interest" description="Disordered" evidence="1">
    <location>
        <begin position="208"/>
        <end position="289"/>
    </location>
</feature>
<keyword evidence="3" id="KW-1185">Reference proteome</keyword>
<reference evidence="3" key="1">
    <citation type="journal article" date="2018" name="Nat. Microbiol.">
        <title>Leveraging single-cell genomics to expand the fungal tree of life.</title>
        <authorList>
            <person name="Ahrendt S.R."/>
            <person name="Quandt C.A."/>
            <person name="Ciobanu D."/>
            <person name="Clum A."/>
            <person name="Salamov A."/>
            <person name="Andreopoulos B."/>
            <person name="Cheng J.F."/>
            <person name="Woyke T."/>
            <person name="Pelin A."/>
            <person name="Henrissat B."/>
            <person name="Reynolds N.K."/>
            <person name="Benny G.L."/>
            <person name="Smith M.E."/>
            <person name="James T.Y."/>
            <person name="Grigoriev I.V."/>
        </authorList>
    </citation>
    <scope>NUCLEOTIDE SEQUENCE [LARGE SCALE GENOMIC DNA]</scope>
</reference>
<evidence type="ECO:0000313" key="2">
    <source>
        <dbReference type="EMBL" id="RKO93638.1"/>
    </source>
</evidence>
<feature type="compositionally biased region" description="Polar residues" evidence="1">
    <location>
        <begin position="233"/>
        <end position="243"/>
    </location>
</feature>